<dbReference type="RefSeq" id="WP_322609584.1">
    <property type="nucleotide sequence ID" value="NZ_JARVCO010000012.1"/>
</dbReference>
<comment type="caution">
    <text evidence="1">The sequence shown here is derived from an EMBL/GenBank/DDBJ whole genome shotgun (WGS) entry which is preliminary data.</text>
</comment>
<accession>A0ABU5N019</accession>
<gene>
    <name evidence="1" type="ORF">P9H32_14325</name>
</gene>
<evidence type="ECO:0000313" key="1">
    <source>
        <dbReference type="EMBL" id="MDZ8119802.1"/>
    </source>
</evidence>
<organism evidence="1 2">
    <name type="scientific">Pontiella agarivorans</name>
    <dbReference type="NCBI Taxonomy" id="3038953"/>
    <lineage>
        <taxon>Bacteria</taxon>
        <taxon>Pseudomonadati</taxon>
        <taxon>Kiritimatiellota</taxon>
        <taxon>Kiritimatiellia</taxon>
        <taxon>Kiritimatiellales</taxon>
        <taxon>Pontiellaceae</taxon>
        <taxon>Pontiella</taxon>
    </lineage>
</organism>
<name>A0ABU5N019_9BACT</name>
<evidence type="ECO:0000313" key="2">
    <source>
        <dbReference type="Proteomes" id="UP001290861"/>
    </source>
</evidence>
<keyword evidence="2" id="KW-1185">Reference proteome</keyword>
<proteinExistence type="predicted"/>
<sequence length="138" mass="15467">MNLETATDRIEANLKNLETAIGEAVFDEWAIIEKTSEGWKLVEYRGDRHEEFVADFGRDMAALKETLDPSNIQIGDFAFSHEGYGSGFDAHICAGKNKLVIFNNTRKSTDEITANPKWTSAQVHFNNLLEAFIADPLT</sequence>
<dbReference type="Proteomes" id="UP001290861">
    <property type="component" value="Unassembled WGS sequence"/>
</dbReference>
<reference evidence="1 2" key="1">
    <citation type="journal article" date="2024" name="Appl. Environ. Microbiol.">
        <title>Pontiella agarivorans sp. nov., a novel marine anaerobic bacterium capable of degrading macroalgal polysaccharides and fixing nitrogen.</title>
        <authorList>
            <person name="Liu N."/>
            <person name="Kivenson V."/>
            <person name="Peng X."/>
            <person name="Cui Z."/>
            <person name="Lankiewicz T.S."/>
            <person name="Gosselin K.M."/>
            <person name="English C.J."/>
            <person name="Blair E.M."/>
            <person name="O'Malley M.A."/>
            <person name="Valentine D.L."/>
        </authorList>
    </citation>
    <scope>NUCLEOTIDE SEQUENCE [LARGE SCALE GENOMIC DNA]</scope>
    <source>
        <strain evidence="1 2">NLcol2</strain>
    </source>
</reference>
<evidence type="ECO:0008006" key="3">
    <source>
        <dbReference type="Google" id="ProtNLM"/>
    </source>
</evidence>
<protein>
    <recommendedName>
        <fullName evidence="3">SMI1/KNR4 family protein</fullName>
    </recommendedName>
</protein>
<dbReference type="EMBL" id="JARVCO010000012">
    <property type="protein sequence ID" value="MDZ8119802.1"/>
    <property type="molecule type" value="Genomic_DNA"/>
</dbReference>